<dbReference type="Gene3D" id="2.180.10.10">
    <property type="entry name" value="RHS repeat-associated core"/>
    <property type="match status" value="1"/>
</dbReference>
<evidence type="ECO:0000313" key="2">
    <source>
        <dbReference type="EMBL" id="XCG52028.1"/>
    </source>
</evidence>
<gene>
    <name evidence="2" type="ORF">ABVK50_29065</name>
</gene>
<dbReference type="Pfam" id="PF20148">
    <property type="entry name" value="DUF6531"/>
    <property type="match status" value="1"/>
</dbReference>
<organism evidence="2">
    <name type="scientific">Mesorhizobium sp. WSM2240</name>
    <dbReference type="NCBI Taxonomy" id="3228851"/>
    <lineage>
        <taxon>Bacteria</taxon>
        <taxon>Pseudomonadati</taxon>
        <taxon>Pseudomonadota</taxon>
        <taxon>Alphaproteobacteria</taxon>
        <taxon>Hyphomicrobiales</taxon>
        <taxon>Phyllobacteriaceae</taxon>
        <taxon>Mesorhizobium</taxon>
    </lineage>
</organism>
<dbReference type="NCBIfam" id="TIGR01643">
    <property type="entry name" value="YD_repeat_2x"/>
    <property type="match status" value="1"/>
</dbReference>
<accession>A0AAU8CYV9</accession>
<dbReference type="InterPro" id="IPR006530">
    <property type="entry name" value="YD"/>
</dbReference>
<name>A0AAU8CYV9_9HYPH</name>
<sequence>MTVVFNALSSVVRAFLIAVALILSTVRLGNALVDMQNANYTNTWIDVTEKLGVSVLRTYNSRSLFDGMFGFGWCSKFETSIAFNDRDSFELSFCGGGASLEFEPQQRSEGPGRVLTAQDGSTLEVSAQRFVYRSADGKETLHFDRMGHVSGIETSGFGTVEIIRRYGRIIEIVDWEDRRYRFSTNSAGKVLRIHTPDDLLIEYRYNHYGDLVAVKNAWRNVYTFFYDDEHNLIRATWPDKTFIAIDYDKEKDWVVGFVDRDLCKEAYKQGFSVRENEVYWVYSTRRCGEELTAEGLYEFIYTKDSSSGRGRLWKVRVSAGLSGPSGVNFTETVYPEFGPPIVTREKRDGLHTPLLMPM</sequence>
<dbReference type="RefSeq" id="WP_353646181.1">
    <property type="nucleotide sequence ID" value="NZ_CP159255.1"/>
</dbReference>
<dbReference type="AlphaFoldDB" id="A0AAU8CYV9"/>
<proteinExistence type="predicted"/>
<protein>
    <submittedName>
        <fullName evidence="2">DUF6531 domain-containing protein</fullName>
    </submittedName>
</protein>
<dbReference type="InterPro" id="IPR045351">
    <property type="entry name" value="DUF6531"/>
</dbReference>
<dbReference type="EMBL" id="CP159255">
    <property type="protein sequence ID" value="XCG52028.1"/>
    <property type="molecule type" value="Genomic_DNA"/>
</dbReference>
<geneLocation type="plasmid" evidence="2">
    <name>pMk2240B</name>
</geneLocation>
<evidence type="ECO:0000259" key="1">
    <source>
        <dbReference type="Pfam" id="PF20148"/>
    </source>
</evidence>
<keyword evidence="2" id="KW-0614">Plasmid</keyword>
<feature type="domain" description="DUF6531" evidence="1">
    <location>
        <begin position="43"/>
        <end position="85"/>
    </location>
</feature>
<reference evidence="2" key="1">
    <citation type="submission" date="2024-06" db="EMBL/GenBank/DDBJ databases">
        <title>Mesorhizobium karijinii sp. nov., a symbiont of the iconic Swainsona formosa from arid Australia.</title>
        <authorList>
            <person name="Hill Y.J."/>
            <person name="Watkin E.L.J."/>
            <person name="O'Hara G.W."/>
            <person name="Terpolilli J."/>
            <person name="Tye M.L."/>
            <person name="Kohlmeier M.G."/>
        </authorList>
    </citation>
    <scope>NUCLEOTIDE SEQUENCE</scope>
    <source>
        <strain evidence="2">WSM2240</strain>
        <plasmid evidence="2">pMk2240B</plasmid>
    </source>
</reference>